<evidence type="ECO:0000313" key="1">
    <source>
        <dbReference type="EMBL" id="EON69543.1"/>
    </source>
</evidence>
<keyword evidence="2" id="KW-1185">Reference proteome</keyword>
<gene>
    <name evidence="1" type="ORF">W97_08803</name>
</gene>
<accession>R7Z605</accession>
<name>R7Z605_CONA1</name>
<organism evidence="1 2">
    <name type="scientific">Coniosporium apollinis (strain CBS 100218)</name>
    <name type="common">Rock-inhabiting black yeast</name>
    <dbReference type="NCBI Taxonomy" id="1168221"/>
    <lineage>
        <taxon>Eukaryota</taxon>
        <taxon>Fungi</taxon>
        <taxon>Dikarya</taxon>
        <taxon>Ascomycota</taxon>
        <taxon>Pezizomycotina</taxon>
        <taxon>Dothideomycetes</taxon>
        <taxon>Dothideomycetes incertae sedis</taxon>
        <taxon>Coniosporium</taxon>
    </lineage>
</organism>
<dbReference type="HOGENOM" id="CLU_1777333_0_0_1"/>
<reference evidence="2" key="1">
    <citation type="submission" date="2012-06" db="EMBL/GenBank/DDBJ databases">
        <title>The genome sequence of Coniosporium apollinis CBS 100218.</title>
        <authorList>
            <consortium name="The Broad Institute Genome Sequencing Platform"/>
            <person name="Cuomo C."/>
            <person name="Gorbushina A."/>
            <person name="Noack S."/>
            <person name="Walker B."/>
            <person name="Young S.K."/>
            <person name="Zeng Q."/>
            <person name="Gargeya S."/>
            <person name="Fitzgerald M."/>
            <person name="Haas B."/>
            <person name="Abouelleil A."/>
            <person name="Alvarado L."/>
            <person name="Arachchi H.M."/>
            <person name="Berlin A.M."/>
            <person name="Chapman S.B."/>
            <person name="Goldberg J."/>
            <person name="Griggs A."/>
            <person name="Gujja S."/>
            <person name="Hansen M."/>
            <person name="Howarth C."/>
            <person name="Imamovic A."/>
            <person name="Larimer J."/>
            <person name="McCowan C."/>
            <person name="Montmayeur A."/>
            <person name="Murphy C."/>
            <person name="Neiman D."/>
            <person name="Pearson M."/>
            <person name="Priest M."/>
            <person name="Roberts A."/>
            <person name="Saif S."/>
            <person name="Shea T."/>
            <person name="Sisk P."/>
            <person name="Sykes S."/>
            <person name="Wortman J."/>
            <person name="Nusbaum C."/>
            <person name="Birren B."/>
        </authorList>
    </citation>
    <scope>NUCLEOTIDE SEQUENCE [LARGE SCALE GENOMIC DNA]</scope>
    <source>
        <strain evidence="2">CBS 100218</strain>
    </source>
</reference>
<evidence type="ECO:0000313" key="2">
    <source>
        <dbReference type="Proteomes" id="UP000016924"/>
    </source>
</evidence>
<dbReference type="AlphaFoldDB" id="R7Z605"/>
<sequence>MCRAEVYELEEAPSSDESDGEEQVLGYSAATDGVRATLARDNVRISITDATFATLYYDQEWIFDLWDSVDDTVYESLSWDDAEHATILIGNWIHGHRNNLPVRLYDELLDVVLRRSALRDIGPTVAIRRWIRSIVEYLRDRDFENF</sequence>
<dbReference type="RefSeq" id="XP_007784860.1">
    <property type="nucleotide sequence ID" value="XM_007786670.1"/>
</dbReference>
<dbReference type="OrthoDB" id="10348126at2759"/>
<dbReference type="GeneID" id="19906114"/>
<dbReference type="EMBL" id="JH767617">
    <property type="protein sequence ID" value="EON69543.1"/>
    <property type="molecule type" value="Genomic_DNA"/>
</dbReference>
<dbReference type="Proteomes" id="UP000016924">
    <property type="component" value="Unassembled WGS sequence"/>
</dbReference>
<protein>
    <submittedName>
        <fullName evidence="1">Uncharacterized protein</fullName>
    </submittedName>
</protein>
<proteinExistence type="predicted"/>